<feature type="compositionally biased region" description="Low complexity" evidence="1">
    <location>
        <begin position="20"/>
        <end position="43"/>
    </location>
</feature>
<organism evidence="3">
    <name type="scientific">Arcella intermedia</name>
    <dbReference type="NCBI Taxonomy" id="1963864"/>
    <lineage>
        <taxon>Eukaryota</taxon>
        <taxon>Amoebozoa</taxon>
        <taxon>Tubulinea</taxon>
        <taxon>Elardia</taxon>
        <taxon>Arcellinida</taxon>
        <taxon>Sphaerothecina</taxon>
        <taxon>Arcellidae</taxon>
        <taxon>Arcella</taxon>
    </lineage>
</organism>
<evidence type="ECO:0000259" key="2">
    <source>
        <dbReference type="Pfam" id="PF18097"/>
    </source>
</evidence>
<evidence type="ECO:0000256" key="1">
    <source>
        <dbReference type="SAM" id="MobiDB-lite"/>
    </source>
</evidence>
<proteinExistence type="predicted"/>
<reference evidence="3" key="1">
    <citation type="journal article" date="2020" name="J. Eukaryot. Microbiol.">
        <title>De novo Sequencing, Assembly and Annotation of the Transcriptome for the Free-Living Testate Amoeba Arcella intermedia.</title>
        <authorList>
            <person name="Ribeiro G.M."/>
            <person name="Porfirio-Sousa A.L."/>
            <person name="Maurer-Alcala X.X."/>
            <person name="Katz L.A."/>
            <person name="Lahr D.J.G."/>
        </authorList>
    </citation>
    <scope>NUCLEOTIDE SEQUENCE</scope>
</reference>
<accession>A0A6B2LP24</accession>
<dbReference type="Gene3D" id="1.20.5.420">
    <property type="entry name" value="Immunoglobulin FC, subunit C"/>
    <property type="match status" value="1"/>
</dbReference>
<evidence type="ECO:0000313" key="3">
    <source>
        <dbReference type="EMBL" id="NDV38872.1"/>
    </source>
</evidence>
<feature type="region of interest" description="Disordered" evidence="1">
    <location>
        <begin position="20"/>
        <end position="49"/>
    </location>
</feature>
<protein>
    <recommendedName>
        <fullName evidence="2">Vta1 C-terminal domain-containing protein</fullName>
    </recommendedName>
</protein>
<dbReference type="InterPro" id="IPR041212">
    <property type="entry name" value="Vta1_C"/>
</dbReference>
<feature type="domain" description="Vta1 C-terminal" evidence="2">
    <location>
        <begin position="65"/>
        <end position="101"/>
    </location>
</feature>
<dbReference type="Pfam" id="PF18097">
    <property type="entry name" value="Vta1_C"/>
    <property type="match status" value="1"/>
</dbReference>
<dbReference type="AlphaFoldDB" id="A0A6B2LP24"/>
<dbReference type="EMBL" id="GIBP01009903">
    <property type="protein sequence ID" value="NDV38872.1"/>
    <property type="molecule type" value="Transcribed_RNA"/>
</dbReference>
<name>A0A6B2LP24_9EUKA</name>
<sequence>MMQQQLASLTQQLHNQQQQALQNLLTQKPQLHQPQQQQFQASPALNPDTKQQKLNMLMADIKVSPQAIQTASEHTRYALSALHFDDVHTAVHNIKIALNILLGSKK</sequence>